<evidence type="ECO:0000256" key="11">
    <source>
        <dbReference type="RuleBase" id="RU000417"/>
    </source>
</evidence>
<dbReference type="InterPro" id="IPR022702">
    <property type="entry name" value="Cytosine_MeTrfase1_RFD"/>
</dbReference>
<dbReference type="InterPro" id="IPR031303">
    <property type="entry name" value="C5_meth_CS"/>
</dbReference>
<dbReference type="SUPFAM" id="SSF53335">
    <property type="entry name" value="S-adenosyl-L-methionine-dependent methyltransferases"/>
    <property type="match status" value="1"/>
</dbReference>
<keyword evidence="3 9" id="KW-0808">Transferase</keyword>
<dbReference type="Proteomes" id="UP000054279">
    <property type="component" value="Unassembled WGS sequence"/>
</dbReference>
<evidence type="ECO:0000256" key="2">
    <source>
        <dbReference type="ARBA" id="ARBA00022603"/>
    </source>
</evidence>
<feature type="active site" evidence="8 9">
    <location>
        <position position="833"/>
    </location>
</feature>
<dbReference type="PANTHER" id="PTHR10629">
    <property type="entry name" value="CYTOSINE-SPECIFIC METHYLTRANSFERASE"/>
    <property type="match status" value="1"/>
</dbReference>
<keyword evidence="5" id="KW-0677">Repeat</keyword>
<evidence type="ECO:0000256" key="5">
    <source>
        <dbReference type="ARBA" id="ARBA00022737"/>
    </source>
</evidence>
<comment type="subcellular location">
    <subcellularLocation>
        <location evidence="1">Nucleus</location>
    </subcellularLocation>
</comment>
<dbReference type="EC" id="2.1.1.37" evidence="11"/>
<evidence type="ECO:0000256" key="6">
    <source>
        <dbReference type="ARBA" id="ARBA00023125"/>
    </source>
</evidence>
<dbReference type="PROSITE" id="PS00095">
    <property type="entry name" value="C5_MTASE_2"/>
    <property type="match status" value="1"/>
</dbReference>
<evidence type="ECO:0000313" key="14">
    <source>
        <dbReference type="EMBL" id="KIJ35708.1"/>
    </source>
</evidence>
<gene>
    <name evidence="14" type="ORF">M422DRAFT_261889</name>
</gene>
<name>A0A0C9TZ30_SPHS4</name>
<dbReference type="GO" id="GO:0005634">
    <property type="term" value="C:nucleus"/>
    <property type="evidence" value="ECO:0007669"/>
    <property type="project" value="UniProtKB-SubCell"/>
</dbReference>
<keyword evidence="6" id="KW-0238">DNA-binding</keyword>
<evidence type="ECO:0000256" key="7">
    <source>
        <dbReference type="ARBA" id="ARBA00023242"/>
    </source>
</evidence>
<evidence type="ECO:0000256" key="12">
    <source>
        <dbReference type="SAM" id="MobiDB-lite"/>
    </source>
</evidence>
<evidence type="ECO:0000256" key="1">
    <source>
        <dbReference type="ARBA" id="ARBA00004123"/>
    </source>
</evidence>
<dbReference type="PROSITE" id="PS51038">
    <property type="entry name" value="BAH"/>
    <property type="match status" value="1"/>
</dbReference>
<dbReference type="GO" id="GO:0003677">
    <property type="term" value="F:DNA binding"/>
    <property type="evidence" value="ECO:0007669"/>
    <property type="project" value="UniProtKB-KW"/>
</dbReference>
<evidence type="ECO:0000256" key="8">
    <source>
        <dbReference type="PIRSR" id="PIRSR037404-1"/>
    </source>
</evidence>
<dbReference type="NCBIfam" id="TIGR00675">
    <property type="entry name" value="dcm"/>
    <property type="match status" value="1"/>
</dbReference>
<dbReference type="InterPro" id="IPR029063">
    <property type="entry name" value="SAM-dependent_MTases_sf"/>
</dbReference>
<dbReference type="OrthoDB" id="5376140at2759"/>
<organism evidence="14 15">
    <name type="scientific">Sphaerobolus stellatus (strain SS14)</name>
    <dbReference type="NCBI Taxonomy" id="990650"/>
    <lineage>
        <taxon>Eukaryota</taxon>
        <taxon>Fungi</taxon>
        <taxon>Dikarya</taxon>
        <taxon>Basidiomycota</taxon>
        <taxon>Agaricomycotina</taxon>
        <taxon>Agaricomycetes</taxon>
        <taxon>Phallomycetidae</taxon>
        <taxon>Geastrales</taxon>
        <taxon>Sphaerobolaceae</taxon>
        <taxon>Sphaerobolus</taxon>
    </lineage>
</organism>
<evidence type="ECO:0000259" key="13">
    <source>
        <dbReference type="PROSITE" id="PS51038"/>
    </source>
</evidence>
<comment type="similarity">
    <text evidence="9 10">Belongs to the class I-like SAM-binding methyltransferase superfamily. C5-methyltransferase family.</text>
</comment>
<dbReference type="InterPro" id="IPR050390">
    <property type="entry name" value="C5-Methyltransferase"/>
</dbReference>
<dbReference type="GO" id="GO:0003886">
    <property type="term" value="F:DNA (cytosine-5-)-methyltransferase activity"/>
    <property type="evidence" value="ECO:0007669"/>
    <property type="project" value="UniProtKB-EC"/>
</dbReference>
<dbReference type="GO" id="GO:0032259">
    <property type="term" value="P:methylation"/>
    <property type="evidence" value="ECO:0007669"/>
    <property type="project" value="UniProtKB-KW"/>
</dbReference>
<dbReference type="InterPro" id="IPR001525">
    <property type="entry name" value="C5_MeTfrase"/>
</dbReference>
<sequence>MVYPGKRSREIGEEATEVLPNKKMRFWVEIPPRSFRIPYDNSTASVRTSSPHVSRSGNSPLSNSSEKSRNDCAYSASACGDFYQKSDSTVEESKDLVVPGEADAPSSNELPVRVINEFVFYNAQGMMLDFAKVPDILTRRQRRSGIRGVGQVSRCLEDHEDGDSDIDEHDPPFIALKELTDFWIDYETDVDGIWGCKTVAVATEYAWYTLGAPAAVYARFYQPFWLAHYITWNAISRIREKLDITFEDFVENLIHQYDDDVYNMLGRCLREKDCEKEYIAKYLHNQVAKFESSDADALRQSPLLHYLCRPAIRQNQYSSKPHTMKALNSQDKTITMPLVHELTDGLFLQARLKAGKELSLMEKQHRLIQTPIVPDIMHPDCPTNVHWGMPVEGAPNYYHSIELDGETYSVGEVVMVKPGMDDLAKRAQNALQECSRSHKNKLVDEVWFCQIIYLYDSFHSKNSPNSRVPTAHVRWYDHGSKTILQEMAHPYALFALTECNDIDVGAIMGPCTVQHLKPGDEEPLEYHCGYMWDASALRFKGISTILCDSPSGERECMACDLKEEQDRIADDEVSHLSKGHLTLRGIDYHKHDFVYIAEKENHPYLIGQIQQFIFGKELKKPSDPQVKVRILGRFDDIIRQLESNMECNEKRLYLTDMIKLFPLTLIEGKCFIQEKGIVQDNDISDHFYVDRQSKELHIQQIGDLRHLHETLETCDKCPTAKQQHRTLYSFHKANSKLKAMELFAGAGGLSTGLEQSGFIKSHWAVELCPRAAATFQANHPDAIVYNADTNECLRTIIESNEHKPPKPVKTVNHGKYCMPPKGEVDLISGGFPCQSFSGLNHQRHNGKDDPRTPLVANMLSYVEYYRPRFVLMENVKGLLQHHTASSDEDGDEKTIKMSVVKFILRALLRLGYQAEVKILQAGDYGSPQRRERVIFWGALRSEILPEYPLPTHVNTRKKTQTLKMPYLDNLIPARRSERSCAPFRALVIADAISDLPEFDWKCPSLYNKLSTEAKKQRKDEREYPEMSATNANGRTLVGYLNPIEYSSKPLTLYQRRMRGDQKRVTLHCSRAFSEVVVERVWHISDPKVNGPEDIPEHLLPPRLSKAKESEKTRIWRDHFGRLKWDEPFNTALTICRPFSKGGKCIHPTQRRIITARECARSQGFPDSYEFKMSKDDTTSRDWGKLVESIHRQIGNAVPVPLAYALGKSLGEALIKKWKQDTVVDEDDLDFD</sequence>
<dbReference type="GO" id="GO:0006346">
    <property type="term" value="P:DNA methylation-dependent constitutive heterochromatin formation"/>
    <property type="evidence" value="ECO:0007669"/>
    <property type="project" value="InterPro"/>
</dbReference>
<evidence type="ECO:0000256" key="4">
    <source>
        <dbReference type="ARBA" id="ARBA00022691"/>
    </source>
</evidence>
<dbReference type="SMART" id="SM00439">
    <property type="entry name" value="BAH"/>
    <property type="match status" value="2"/>
</dbReference>
<proteinExistence type="inferred from homology"/>
<keyword evidence="7" id="KW-0539">Nucleus</keyword>
<dbReference type="Gene3D" id="2.30.30.490">
    <property type="match status" value="2"/>
</dbReference>
<dbReference type="PANTHER" id="PTHR10629:SF52">
    <property type="entry name" value="DNA (CYTOSINE-5)-METHYLTRANSFERASE 1"/>
    <property type="match status" value="1"/>
</dbReference>
<dbReference type="InterPro" id="IPR001025">
    <property type="entry name" value="BAH_dom"/>
</dbReference>
<dbReference type="PRINTS" id="PR00105">
    <property type="entry name" value="C5METTRFRASE"/>
</dbReference>
<dbReference type="HOGENOM" id="CLU_008262_0_0_1"/>
<dbReference type="Pfam" id="PF00145">
    <property type="entry name" value="DNA_methylase"/>
    <property type="match status" value="1"/>
</dbReference>
<dbReference type="AlphaFoldDB" id="A0A0C9TZ30"/>
<feature type="region of interest" description="Disordered" evidence="12">
    <location>
        <begin position="36"/>
        <end position="69"/>
    </location>
</feature>
<evidence type="ECO:0000256" key="9">
    <source>
        <dbReference type="PROSITE-ProRule" id="PRU01016"/>
    </source>
</evidence>
<evidence type="ECO:0000256" key="10">
    <source>
        <dbReference type="RuleBase" id="RU000416"/>
    </source>
</evidence>
<dbReference type="Pfam" id="PF12047">
    <property type="entry name" value="DNMT1-RFD"/>
    <property type="match status" value="1"/>
</dbReference>
<keyword evidence="15" id="KW-1185">Reference proteome</keyword>
<feature type="compositionally biased region" description="Low complexity" evidence="12">
    <location>
        <begin position="54"/>
        <end position="65"/>
    </location>
</feature>
<evidence type="ECO:0000313" key="15">
    <source>
        <dbReference type="Proteomes" id="UP000054279"/>
    </source>
</evidence>
<dbReference type="InterPro" id="IPR043151">
    <property type="entry name" value="BAH_sf"/>
</dbReference>
<keyword evidence="4 9" id="KW-0949">S-adenosyl-L-methionine</keyword>
<feature type="compositionally biased region" description="Polar residues" evidence="12">
    <location>
        <begin position="40"/>
        <end position="53"/>
    </location>
</feature>
<dbReference type="InterPro" id="IPR018117">
    <property type="entry name" value="C5_DNA_meth_AS"/>
</dbReference>
<accession>A0A0C9TZ30</accession>
<dbReference type="PROSITE" id="PS51679">
    <property type="entry name" value="SAM_MT_C5"/>
    <property type="match status" value="1"/>
</dbReference>
<keyword evidence="2 9" id="KW-0489">Methyltransferase</keyword>
<dbReference type="PIRSF" id="PIRSF037404">
    <property type="entry name" value="DNMT1"/>
    <property type="match status" value="1"/>
</dbReference>
<dbReference type="PROSITE" id="PS00094">
    <property type="entry name" value="C5_MTASE_1"/>
    <property type="match status" value="1"/>
</dbReference>
<dbReference type="GO" id="GO:0044027">
    <property type="term" value="P:negative regulation of gene expression via chromosomal CpG island methylation"/>
    <property type="evidence" value="ECO:0007669"/>
    <property type="project" value="TreeGrafter"/>
</dbReference>
<dbReference type="Gene3D" id="3.40.50.150">
    <property type="entry name" value="Vaccinia Virus protein VP39"/>
    <property type="match status" value="1"/>
</dbReference>
<reference evidence="14 15" key="1">
    <citation type="submission" date="2014-06" db="EMBL/GenBank/DDBJ databases">
        <title>Evolutionary Origins and Diversification of the Mycorrhizal Mutualists.</title>
        <authorList>
            <consortium name="DOE Joint Genome Institute"/>
            <consortium name="Mycorrhizal Genomics Consortium"/>
            <person name="Kohler A."/>
            <person name="Kuo A."/>
            <person name="Nagy L.G."/>
            <person name="Floudas D."/>
            <person name="Copeland A."/>
            <person name="Barry K.W."/>
            <person name="Cichocki N."/>
            <person name="Veneault-Fourrey C."/>
            <person name="LaButti K."/>
            <person name="Lindquist E.A."/>
            <person name="Lipzen A."/>
            <person name="Lundell T."/>
            <person name="Morin E."/>
            <person name="Murat C."/>
            <person name="Riley R."/>
            <person name="Ohm R."/>
            <person name="Sun H."/>
            <person name="Tunlid A."/>
            <person name="Henrissat B."/>
            <person name="Grigoriev I.V."/>
            <person name="Hibbett D.S."/>
            <person name="Martin F."/>
        </authorList>
    </citation>
    <scope>NUCLEOTIDE SEQUENCE [LARGE SCALE GENOMIC DNA]</scope>
    <source>
        <strain evidence="14 15">SS14</strain>
    </source>
</reference>
<dbReference type="Gene3D" id="3.90.120.10">
    <property type="entry name" value="DNA Methylase, subunit A, domain 2"/>
    <property type="match status" value="1"/>
</dbReference>
<protein>
    <recommendedName>
        <fullName evidence="11">Cytosine-specific methyltransferase</fullName>
        <ecNumber evidence="11">2.1.1.37</ecNumber>
    </recommendedName>
</protein>
<dbReference type="EMBL" id="KN837185">
    <property type="protein sequence ID" value="KIJ35708.1"/>
    <property type="molecule type" value="Genomic_DNA"/>
</dbReference>
<comment type="catalytic activity">
    <reaction evidence="11">
        <text>a 2'-deoxycytidine in DNA + S-adenosyl-L-methionine = a 5-methyl-2'-deoxycytidine in DNA + S-adenosyl-L-homocysteine + H(+)</text>
        <dbReference type="Rhea" id="RHEA:13681"/>
        <dbReference type="Rhea" id="RHEA-COMP:11369"/>
        <dbReference type="Rhea" id="RHEA-COMP:11370"/>
        <dbReference type="ChEBI" id="CHEBI:15378"/>
        <dbReference type="ChEBI" id="CHEBI:57856"/>
        <dbReference type="ChEBI" id="CHEBI:59789"/>
        <dbReference type="ChEBI" id="CHEBI:85452"/>
        <dbReference type="ChEBI" id="CHEBI:85454"/>
        <dbReference type="EC" id="2.1.1.37"/>
    </reaction>
</comment>
<feature type="domain" description="BAH" evidence="13">
    <location>
        <begin position="586"/>
        <end position="705"/>
    </location>
</feature>
<dbReference type="GO" id="GO:0003682">
    <property type="term" value="F:chromatin binding"/>
    <property type="evidence" value="ECO:0007669"/>
    <property type="project" value="InterPro"/>
</dbReference>
<evidence type="ECO:0000256" key="3">
    <source>
        <dbReference type="ARBA" id="ARBA00022679"/>
    </source>
</evidence>